<evidence type="ECO:0000259" key="1">
    <source>
        <dbReference type="PROSITE" id="PS50994"/>
    </source>
</evidence>
<dbReference type="InterPro" id="IPR043128">
    <property type="entry name" value="Rev_trsase/Diguanyl_cyclase"/>
</dbReference>
<dbReference type="Pfam" id="PF00078">
    <property type="entry name" value="RVT_1"/>
    <property type="match status" value="1"/>
</dbReference>
<dbReference type="CDD" id="cd01647">
    <property type="entry name" value="RT_LTR"/>
    <property type="match status" value="1"/>
</dbReference>
<dbReference type="InterPro" id="IPR043502">
    <property type="entry name" value="DNA/RNA_pol_sf"/>
</dbReference>
<dbReference type="Pfam" id="PF17919">
    <property type="entry name" value="RT_RNaseH_2"/>
    <property type="match status" value="1"/>
</dbReference>
<dbReference type="SUPFAM" id="SSF53098">
    <property type="entry name" value="Ribonuclease H-like"/>
    <property type="match status" value="1"/>
</dbReference>
<dbReference type="InterPro" id="IPR012337">
    <property type="entry name" value="RNaseH-like_sf"/>
</dbReference>
<feature type="domain" description="Integrase catalytic" evidence="1">
    <location>
        <begin position="1433"/>
        <end position="1527"/>
    </location>
</feature>
<dbReference type="PANTHER" id="PTHR24559">
    <property type="entry name" value="TRANSPOSON TY3-I GAG-POL POLYPROTEIN"/>
    <property type="match status" value="1"/>
</dbReference>
<dbReference type="Pfam" id="PF13456">
    <property type="entry name" value="RVT_3"/>
    <property type="match status" value="1"/>
</dbReference>
<organism evidence="2">
    <name type="scientific">Vitis vinifera</name>
    <name type="common">Grape</name>
    <dbReference type="NCBI Taxonomy" id="29760"/>
    <lineage>
        <taxon>Eukaryota</taxon>
        <taxon>Viridiplantae</taxon>
        <taxon>Streptophyta</taxon>
        <taxon>Embryophyta</taxon>
        <taxon>Tracheophyta</taxon>
        <taxon>Spermatophyta</taxon>
        <taxon>Magnoliopsida</taxon>
        <taxon>eudicotyledons</taxon>
        <taxon>Gunneridae</taxon>
        <taxon>Pentapetalae</taxon>
        <taxon>rosids</taxon>
        <taxon>Vitales</taxon>
        <taxon>Vitaceae</taxon>
        <taxon>Viteae</taxon>
        <taxon>Vitis</taxon>
    </lineage>
</organism>
<sequence>MDRLEQRLRQMRASDEVITWTDFDGTPMASLSAKFRMPKIERYTGIGCPRIHLRLISHNLFLLHMSQRDLLSPYTRPQALHTTTYVQRPSCQFAQLGMPLSRAFQKLIEGGLLTSLVPKPVPQSVPPCFRLDLHCSYHQGPGHDTNHCNALRHAIQDLTDQGLVKLGQPSMTTNPLPTHSTHAVPPSLGDIHHIDLIEDDSDSCPICKLREASGAISQVKSGVCEISQTPKRAAKLFRKTELSSPGCKVGFHLEVYSSLLAAWFVHRQKEKHLTALTPFSLVPDETPFQLTHPTPLVIGCRDTFVPFTLWPKDDDSEGREIQIVTCNGRIAQPPPPIVRPFEIAIEHSGLATCIVFSDDDLPPEGSDHIHSLYIIVGCSGHRVSYVLLDNGSALNVYPLATTVALGFAPSDFGPYSDSRPWIHRVGAIPFSFHQKVKFIHDGDFMAVSFDQHNSTVVLDMMRGMTFLLGMGLGRRQQGPSEFIATIDHDTTFRLGFIPTETDYRYMARLRKERVRARLSHTPFNYPIRPYMMSFADYFFRGSEIRPHIKEIHSVVHTDREIELQHLFHQLQLKEITDDGVIVDPIEMIDGVVPHDEFRDEMDMMTLFDHQSNMRLRRVIWNPWKSNGKLRNMKNQSFEVLCHKQIRNARRGSKEKSAMKHFLMTVMSATFGALPEVQFMHAICRFKAQEVKNPMLQTVIYFVDYSLNQGAPAGHESAETPIGHESITNIVQLQPVSPFDMFRVSTIEVLEGTQIIPVPELLDDDSSLFEGTVSSVEGASDLVDLPLSFDVLLGFVSRSDDVSVASFMDLSIFLVFACLLDSSYHDSDLVDERVSPATGDVEIVDFGTEDQPRELKIGSPLSTDKKDRLIHLLKSYLDVFAWSYEDMPGLDPSIVQHHLPILPYARLVKEEIQKQLSVRFISVVEYPEWLANVIPVPKKDGKVRVRVDFRDLNKASPKDDFPLPHIDLLVYNTAGHSMLCFMDGFPGYNQILMALEDMEKTTFITKWGAYCYKVMPFGLKNVGATYQRVATTLFHDMMHKDVEVYVDDMIVKSQGRADHLGALERFFERIRKFRLRLNPKKCAFGVTSGKLLGHMVNEWGIEVDLDKIKAILDMLALKIEKEIRGFMGRLQYISRFIARLIDICEPIFRLLRKNQPTVWNDDYQLAFETIKEYFLSPHVLVPPTPGRPLLLYLSISDMALGCMLAQIDDSGKKRAIYYLKFNIQYVSQKSIKGSIVADHLASLPISDDRPVDDDFPNEEFVAMTSLSGWCMYFDVEYEACILGLETALELGIRQMEVFGDSNMVLRQIQGDWKTRDVKIRSYHAYLELLVARFDDLRYVHLPRAQNRFADALATLTSSVDISIDAVVRPLLIELRFAPAYYCLIGETEVQDDLPWYQDIYQFLRSGTYPEVATAKDHRALRHLATRFVICGDTLYKRSTDVWGIDIIRKVSPKSSSGHEFILVAIDYFTKWVEAASYVRLTSTRVASFIRSHIICRYEVPYELISDKGVHFQAEISETEWAQARFDQLNLLDEKRLRATDHIQTYQRKMVRAFKKRVKPSDSCQLVIPQLGDDMQLDSQLGGHFAAKGQFRSHFATKEHFHRPFRSCEMRGWGCEMALMCQGVVSQLRNTLRNFATHFAQLCAVVFKQP</sequence>
<dbReference type="Gene3D" id="3.10.10.10">
    <property type="entry name" value="HIV Type 1 Reverse Transcriptase, subunit A, domain 1"/>
    <property type="match status" value="1"/>
</dbReference>
<evidence type="ECO:0000313" key="2">
    <source>
        <dbReference type="EMBL" id="CAN79797.1"/>
    </source>
</evidence>
<dbReference type="InterPro" id="IPR002156">
    <property type="entry name" value="RNaseH_domain"/>
</dbReference>
<proteinExistence type="predicted"/>
<dbReference type="PROSITE" id="PS50994">
    <property type="entry name" value="INTEGRASE"/>
    <property type="match status" value="1"/>
</dbReference>
<dbReference type="EMBL" id="AM485787">
    <property type="protein sequence ID" value="CAN79797.1"/>
    <property type="molecule type" value="Genomic_DNA"/>
</dbReference>
<dbReference type="InterPro" id="IPR000477">
    <property type="entry name" value="RT_dom"/>
</dbReference>
<dbReference type="GO" id="GO:0015074">
    <property type="term" value="P:DNA integration"/>
    <property type="evidence" value="ECO:0007669"/>
    <property type="project" value="InterPro"/>
</dbReference>
<dbReference type="Gene3D" id="3.30.70.270">
    <property type="match status" value="2"/>
</dbReference>
<dbReference type="InterPro" id="IPR001584">
    <property type="entry name" value="Integrase_cat-core"/>
</dbReference>
<name>A5C895_VITVI</name>
<dbReference type="InterPro" id="IPR036397">
    <property type="entry name" value="RNaseH_sf"/>
</dbReference>
<dbReference type="PANTHER" id="PTHR24559:SF457">
    <property type="entry name" value="RNA-DIRECTED DNA POLYMERASE HOMOLOG"/>
    <property type="match status" value="1"/>
</dbReference>
<gene>
    <name evidence="2" type="ORF">VITISV_042528</name>
</gene>
<dbReference type="GO" id="GO:0004523">
    <property type="term" value="F:RNA-DNA hybrid ribonuclease activity"/>
    <property type="evidence" value="ECO:0007669"/>
    <property type="project" value="InterPro"/>
</dbReference>
<dbReference type="Gene3D" id="3.30.420.10">
    <property type="entry name" value="Ribonuclease H-like superfamily/Ribonuclease H"/>
    <property type="match status" value="2"/>
</dbReference>
<dbReference type="GO" id="GO:0003676">
    <property type="term" value="F:nucleic acid binding"/>
    <property type="evidence" value="ECO:0007669"/>
    <property type="project" value="InterPro"/>
</dbReference>
<dbReference type="InterPro" id="IPR053134">
    <property type="entry name" value="RNA-dir_DNA_polymerase"/>
</dbReference>
<dbReference type="SUPFAM" id="SSF56672">
    <property type="entry name" value="DNA/RNA polymerases"/>
    <property type="match status" value="1"/>
</dbReference>
<reference evidence="2" key="1">
    <citation type="journal article" date="2007" name="PLoS ONE">
        <title>The first genome sequence of an elite grapevine cultivar (Pinot noir Vitis vinifera L.): coping with a highly heterozygous genome.</title>
        <authorList>
            <person name="Velasco R."/>
            <person name="Zharkikh A."/>
            <person name="Troggio M."/>
            <person name="Cartwright D.A."/>
            <person name="Cestaro A."/>
            <person name="Pruss D."/>
            <person name="Pindo M."/>
            <person name="FitzGerald L.M."/>
            <person name="Vezzulli S."/>
            <person name="Reid J."/>
            <person name="Malacarne G."/>
            <person name="Iliev D."/>
            <person name="Coppola G."/>
            <person name="Wardell B."/>
            <person name="Micheletti D."/>
            <person name="Macalma T."/>
            <person name="Facci M."/>
            <person name="Mitchell J.T."/>
            <person name="Perazzolli M."/>
            <person name="Eldredge G."/>
            <person name="Gatto P."/>
            <person name="Oyzerski R."/>
            <person name="Moretto M."/>
            <person name="Gutin N."/>
            <person name="Stefanini M."/>
            <person name="Chen Y."/>
            <person name="Segala C."/>
            <person name="Davenport C."/>
            <person name="Dematte L."/>
            <person name="Mraz A."/>
            <person name="Battilana J."/>
            <person name="Stormo K."/>
            <person name="Costa F."/>
            <person name="Tao Q."/>
            <person name="Si-Ammour A."/>
            <person name="Harkins T."/>
            <person name="Lackey A."/>
            <person name="Perbost C."/>
            <person name="Taillon B."/>
            <person name="Stella A."/>
            <person name="Solovyev V."/>
            <person name="Fawcett J.A."/>
            <person name="Sterck L."/>
            <person name="Vandepoele K."/>
            <person name="Grando S.M."/>
            <person name="Toppo S."/>
            <person name="Moser C."/>
            <person name="Lanchbury J."/>
            <person name="Bogden R."/>
            <person name="Skolnick M."/>
            <person name="Sgaramella V."/>
            <person name="Bhatnagar S.K."/>
            <person name="Fontana P."/>
            <person name="Gutin A."/>
            <person name="Van de Peer Y."/>
            <person name="Salamini F."/>
            <person name="Viola R."/>
        </authorList>
    </citation>
    <scope>NUCLEOTIDE SEQUENCE</scope>
</reference>
<dbReference type="InterPro" id="IPR041577">
    <property type="entry name" value="RT_RNaseH_2"/>
</dbReference>
<protein>
    <recommendedName>
        <fullName evidence="1">Integrase catalytic domain-containing protein</fullName>
    </recommendedName>
</protein>
<accession>A5C895</accession>
<dbReference type="CDD" id="cd09279">
    <property type="entry name" value="RNase_HI_like"/>
    <property type="match status" value="1"/>
</dbReference>